<reference evidence="1 2" key="1">
    <citation type="journal article" date="2020" name="IScience">
        <title>Genome Sequencing of the Endangered Kingdonia uniflora (Circaeasteraceae, Ranunculales) Reveals Potential Mechanisms of Evolutionary Specialization.</title>
        <authorList>
            <person name="Sun Y."/>
            <person name="Deng T."/>
            <person name="Zhang A."/>
            <person name="Moore M.J."/>
            <person name="Landis J.B."/>
            <person name="Lin N."/>
            <person name="Zhang H."/>
            <person name="Zhang X."/>
            <person name="Huang J."/>
            <person name="Zhang X."/>
            <person name="Sun H."/>
            <person name="Wang H."/>
        </authorList>
    </citation>
    <scope>NUCLEOTIDE SEQUENCE [LARGE SCALE GENOMIC DNA]</scope>
    <source>
        <strain evidence="1">TB1705</strain>
        <tissue evidence="1">Leaf</tissue>
    </source>
</reference>
<evidence type="ECO:0000313" key="2">
    <source>
        <dbReference type="Proteomes" id="UP000541444"/>
    </source>
</evidence>
<protein>
    <submittedName>
        <fullName evidence="1">Uncharacterized protein</fullName>
    </submittedName>
</protein>
<dbReference type="Proteomes" id="UP000541444">
    <property type="component" value="Unassembled WGS sequence"/>
</dbReference>
<dbReference type="EMBL" id="JACGCM010001129">
    <property type="protein sequence ID" value="KAF6161408.1"/>
    <property type="molecule type" value="Genomic_DNA"/>
</dbReference>
<organism evidence="1 2">
    <name type="scientific">Kingdonia uniflora</name>
    <dbReference type="NCBI Taxonomy" id="39325"/>
    <lineage>
        <taxon>Eukaryota</taxon>
        <taxon>Viridiplantae</taxon>
        <taxon>Streptophyta</taxon>
        <taxon>Embryophyta</taxon>
        <taxon>Tracheophyta</taxon>
        <taxon>Spermatophyta</taxon>
        <taxon>Magnoliopsida</taxon>
        <taxon>Ranunculales</taxon>
        <taxon>Circaeasteraceae</taxon>
        <taxon>Kingdonia</taxon>
    </lineage>
</organism>
<name>A0A7J7N3B9_9MAGN</name>
<accession>A0A7J7N3B9</accession>
<evidence type="ECO:0000313" key="1">
    <source>
        <dbReference type="EMBL" id="KAF6161408.1"/>
    </source>
</evidence>
<dbReference type="AlphaFoldDB" id="A0A7J7N3B9"/>
<keyword evidence="2" id="KW-1185">Reference proteome</keyword>
<proteinExistence type="predicted"/>
<gene>
    <name evidence="1" type="ORF">GIB67_009287</name>
</gene>
<sequence>LSQDCYSKPPDVCCPYTPLSSIKVYIFYPNNLFATNMRGIRCLADKWFHPEVSWVHKIA</sequence>
<comment type="caution">
    <text evidence="1">The sequence shown here is derived from an EMBL/GenBank/DDBJ whole genome shotgun (WGS) entry which is preliminary data.</text>
</comment>
<feature type="non-terminal residue" evidence="1">
    <location>
        <position position="59"/>
    </location>
</feature>